<dbReference type="AlphaFoldDB" id="A0ABD2VV51"/>
<sequence>MTHDVCNRICTKTELICTKADLRLKKKKQSSLNYSTSRRATPNSPQSALCSLQNKGQVTSESRDFSLNSLTETESIGSTALAGALFHLIEDSYFSTLIFPRNLARQSGVNILYS</sequence>
<proteinExistence type="predicted"/>
<reference evidence="2 3" key="1">
    <citation type="journal article" date="2024" name="bioRxiv">
        <title>A reference genome for Trichogramma kaykai: A tiny desert-dwelling parasitoid wasp with competing sex-ratio distorters.</title>
        <authorList>
            <person name="Culotta J."/>
            <person name="Lindsey A.R."/>
        </authorList>
    </citation>
    <scope>NUCLEOTIDE SEQUENCE [LARGE SCALE GENOMIC DNA]</scope>
    <source>
        <strain evidence="2 3">KSX58</strain>
    </source>
</reference>
<evidence type="ECO:0000256" key="1">
    <source>
        <dbReference type="SAM" id="MobiDB-lite"/>
    </source>
</evidence>
<comment type="caution">
    <text evidence="2">The sequence shown here is derived from an EMBL/GenBank/DDBJ whole genome shotgun (WGS) entry which is preliminary data.</text>
</comment>
<dbReference type="EMBL" id="JBJJXI010000170">
    <property type="protein sequence ID" value="KAL3384584.1"/>
    <property type="molecule type" value="Genomic_DNA"/>
</dbReference>
<gene>
    <name evidence="2" type="ORF">TKK_019681</name>
</gene>
<protein>
    <submittedName>
        <fullName evidence="2">Uncharacterized protein</fullName>
    </submittedName>
</protein>
<evidence type="ECO:0000313" key="3">
    <source>
        <dbReference type="Proteomes" id="UP001627154"/>
    </source>
</evidence>
<feature type="compositionally biased region" description="Polar residues" evidence="1">
    <location>
        <begin position="30"/>
        <end position="48"/>
    </location>
</feature>
<keyword evidence="3" id="KW-1185">Reference proteome</keyword>
<organism evidence="2 3">
    <name type="scientific">Trichogramma kaykai</name>
    <dbReference type="NCBI Taxonomy" id="54128"/>
    <lineage>
        <taxon>Eukaryota</taxon>
        <taxon>Metazoa</taxon>
        <taxon>Ecdysozoa</taxon>
        <taxon>Arthropoda</taxon>
        <taxon>Hexapoda</taxon>
        <taxon>Insecta</taxon>
        <taxon>Pterygota</taxon>
        <taxon>Neoptera</taxon>
        <taxon>Endopterygota</taxon>
        <taxon>Hymenoptera</taxon>
        <taxon>Apocrita</taxon>
        <taxon>Proctotrupomorpha</taxon>
        <taxon>Chalcidoidea</taxon>
        <taxon>Trichogrammatidae</taxon>
        <taxon>Trichogramma</taxon>
    </lineage>
</organism>
<dbReference type="Proteomes" id="UP001627154">
    <property type="component" value="Unassembled WGS sequence"/>
</dbReference>
<feature type="region of interest" description="Disordered" evidence="1">
    <location>
        <begin position="27"/>
        <end position="48"/>
    </location>
</feature>
<evidence type="ECO:0000313" key="2">
    <source>
        <dbReference type="EMBL" id="KAL3384584.1"/>
    </source>
</evidence>
<accession>A0ABD2VV51</accession>
<name>A0ABD2VV51_9HYME</name>